<evidence type="ECO:0000313" key="10">
    <source>
        <dbReference type="EMBL" id="PJG82717.1"/>
    </source>
</evidence>
<dbReference type="InterPro" id="IPR026021">
    <property type="entry name" value="YdjA-like"/>
</dbReference>
<dbReference type="RefSeq" id="WP_100296975.1">
    <property type="nucleotide sequence ID" value="NZ_PHGZ01000015.1"/>
</dbReference>
<dbReference type="InterPro" id="IPR029479">
    <property type="entry name" value="Nitroreductase"/>
</dbReference>
<dbReference type="AlphaFoldDB" id="A0A2M8RV16"/>
<dbReference type="EMBL" id="PHGZ01000015">
    <property type="protein sequence ID" value="PJG82717.1"/>
    <property type="molecule type" value="Genomic_DNA"/>
</dbReference>
<dbReference type="PIRSF" id="PIRSF000232">
    <property type="entry name" value="YdjA"/>
    <property type="match status" value="1"/>
</dbReference>
<sequence length="184" mass="20132">MDALTLLTARRSEKKLAAPAPNKAQLETIFQAALRAPDHGKLQPYRFVVIEQSGLAKLADLLKSAVTEFDLGEERLKKAENLASKAPMIIGVVAKINPHIAKVPGWEQMLTAGCAAYSIQLAANAQGFDNVWLTGPWVDGTTLRQAFQCEASDKIIALIMIGTGEEKLEREGKKADINEFVRYL</sequence>
<feature type="binding site" description="in other chain" evidence="8">
    <location>
        <begin position="132"/>
        <end position="134"/>
    </location>
    <ligand>
        <name>FMN</name>
        <dbReference type="ChEBI" id="CHEBI:58210"/>
        <note>ligand shared between dimeric partners</note>
    </ligand>
</feature>
<evidence type="ECO:0000256" key="2">
    <source>
        <dbReference type="ARBA" id="ARBA00022630"/>
    </source>
</evidence>
<evidence type="ECO:0000256" key="5">
    <source>
        <dbReference type="ARBA" id="ARBA00023002"/>
    </source>
</evidence>
<evidence type="ECO:0000313" key="11">
    <source>
        <dbReference type="Proteomes" id="UP000230282"/>
    </source>
</evidence>
<reference evidence="10 11" key="1">
    <citation type="submission" date="2017-11" db="EMBL/GenBank/DDBJ databases">
        <title>Reclassification of Bisgaard taxon 5 as Caviibacterium pharyngocola gen. nov., sp. nov.</title>
        <authorList>
            <person name="Christensen H."/>
        </authorList>
    </citation>
    <scope>NUCLEOTIDE SEQUENCE [LARGE SCALE GENOMIC DNA]</scope>
    <source>
        <strain evidence="10 11">7_3</strain>
    </source>
</reference>
<comment type="caution">
    <text evidence="10">The sequence shown here is derived from an EMBL/GenBank/DDBJ whole genome shotgun (WGS) entry which is preliminary data.</text>
</comment>
<evidence type="ECO:0000256" key="7">
    <source>
        <dbReference type="PIRNR" id="PIRNR000232"/>
    </source>
</evidence>
<dbReference type="OrthoDB" id="9804207at2"/>
<gene>
    <name evidence="10" type="ORF">CVP04_07910</name>
</gene>
<evidence type="ECO:0000256" key="4">
    <source>
        <dbReference type="ARBA" id="ARBA00022857"/>
    </source>
</evidence>
<feature type="domain" description="Nitroreductase" evidence="9">
    <location>
        <begin position="8"/>
        <end position="162"/>
    </location>
</feature>
<dbReference type="GO" id="GO:0016491">
    <property type="term" value="F:oxidoreductase activity"/>
    <property type="evidence" value="ECO:0007669"/>
    <property type="project" value="UniProtKB-UniRule"/>
</dbReference>
<dbReference type="Gene3D" id="3.40.109.10">
    <property type="entry name" value="NADH Oxidase"/>
    <property type="match status" value="1"/>
</dbReference>
<keyword evidence="5 7" id="KW-0560">Oxidoreductase</keyword>
<feature type="binding site" evidence="8">
    <location>
        <position position="35"/>
    </location>
    <ligand>
        <name>FMN</name>
        <dbReference type="ChEBI" id="CHEBI:58210"/>
        <note>ligand shared between dimeric partners</note>
    </ligand>
</feature>
<dbReference type="NCBIfam" id="NF008088">
    <property type="entry name" value="PRK10828.1"/>
    <property type="match status" value="1"/>
</dbReference>
<comment type="cofactor">
    <cofactor evidence="8">
        <name>FMN</name>
        <dbReference type="ChEBI" id="CHEBI:58210"/>
    </cofactor>
    <text evidence="8">Binds 1 FMN per subunit.</text>
</comment>
<evidence type="ECO:0000256" key="1">
    <source>
        <dbReference type="ARBA" id="ARBA00007118"/>
    </source>
</evidence>
<keyword evidence="2 7" id="KW-0285">Flavoprotein</keyword>
<protein>
    <recommendedName>
        <fullName evidence="7">Putative NAD(P)H nitroreductase</fullName>
        <ecNumber evidence="7">1.-.-.-</ecNumber>
    </recommendedName>
</protein>
<evidence type="ECO:0000259" key="9">
    <source>
        <dbReference type="Pfam" id="PF00881"/>
    </source>
</evidence>
<dbReference type="EC" id="1.-.-.-" evidence="7"/>
<proteinExistence type="inferred from homology"/>
<dbReference type="InterPro" id="IPR052530">
    <property type="entry name" value="NAD(P)H_nitroreductase"/>
</dbReference>
<dbReference type="Pfam" id="PF00881">
    <property type="entry name" value="Nitroreductase"/>
    <property type="match status" value="1"/>
</dbReference>
<organism evidence="10 11">
    <name type="scientific">Caviibacterium pharyngocola</name>
    <dbReference type="NCBI Taxonomy" id="28159"/>
    <lineage>
        <taxon>Bacteria</taxon>
        <taxon>Pseudomonadati</taxon>
        <taxon>Pseudomonadota</taxon>
        <taxon>Gammaproteobacteria</taxon>
        <taxon>Pasteurellales</taxon>
        <taxon>Pasteurellaceae</taxon>
        <taxon>Caviibacterium</taxon>
    </lineage>
</organism>
<evidence type="ECO:0000256" key="8">
    <source>
        <dbReference type="PIRSR" id="PIRSR000232-1"/>
    </source>
</evidence>
<keyword evidence="4 7" id="KW-0521">NADP</keyword>
<evidence type="ECO:0000256" key="6">
    <source>
        <dbReference type="ARBA" id="ARBA00023027"/>
    </source>
</evidence>
<keyword evidence="6 7" id="KW-0520">NAD</keyword>
<keyword evidence="11" id="KW-1185">Reference proteome</keyword>
<dbReference type="SUPFAM" id="SSF55469">
    <property type="entry name" value="FMN-dependent nitroreductase-like"/>
    <property type="match status" value="1"/>
</dbReference>
<comment type="similarity">
    <text evidence="1 7">Belongs to the nitroreductase family.</text>
</comment>
<dbReference type="CDD" id="cd02135">
    <property type="entry name" value="YdjA-like"/>
    <property type="match status" value="1"/>
</dbReference>
<dbReference type="PANTHER" id="PTHR43821:SF1">
    <property type="entry name" value="NAD(P)H NITROREDUCTASE YDJA-RELATED"/>
    <property type="match status" value="1"/>
</dbReference>
<accession>A0A2M8RV16</accession>
<dbReference type="Proteomes" id="UP000230282">
    <property type="component" value="Unassembled WGS sequence"/>
</dbReference>
<evidence type="ECO:0000256" key="3">
    <source>
        <dbReference type="ARBA" id="ARBA00022643"/>
    </source>
</evidence>
<name>A0A2M8RV16_9PAST</name>
<dbReference type="PANTHER" id="PTHR43821">
    <property type="entry name" value="NAD(P)H NITROREDUCTASE YDJA-RELATED"/>
    <property type="match status" value="1"/>
</dbReference>
<keyword evidence="3 7" id="KW-0288">FMN</keyword>
<feature type="binding site" evidence="8">
    <location>
        <position position="39"/>
    </location>
    <ligand>
        <name>FMN</name>
        <dbReference type="ChEBI" id="CHEBI:58210"/>
        <note>ligand shared between dimeric partners</note>
    </ligand>
</feature>
<feature type="binding site" description="in other chain" evidence="8">
    <location>
        <begin position="10"/>
        <end position="12"/>
    </location>
    <ligand>
        <name>FMN</name>
        <dbReference type="ChEBI" id="CHEBI:58210"/>
        <note>ligand shared between dimeric partners</note>
    </ligand>
</feature>
<dbReference type="InterPro" id="IPR000415">
    <property type="entry name" value="Nitroreductase-like"/>
</dbReference>